<dbReference type="OrthoDB" id="9786026at2"/>
<dbReference type="InterPro" id="IPR005218">
    <property type="entry name" value="Diacylglycerol/lipid_kinase"/>
</dbReference>
<evidence type="ECO:0000256" key="6">
    <source>
        <dbReference type="ARBA" id="ARBA00022777"/>
    </source>
</evidence>
<evidence type="ECO:0000256" key="4">
    <source>
        <dbReference type="ARBA" id="ARBA00022723"/>
    </source>
</evidence>
<gene>
    <name evidence="13" type="ORF">BXY57_0055</name>
</gene>
<evidence type="ECO:0000256" key="8">
    <source>
        <dbReference type="ARBA" id="ARBA00022842"/>
    </source>
</evidence>
<dbReference type="InterPro" id="IPR017438">
    <property type="entry name" value="ATP-NAD_kinase_N"/>
</dbReference>
<evidence type="ECO:0000256" key="3">
    <source>
        <dbReference type="ARBA" id="ARBA00022679"/>
    </source>
</evidence>
<evidence type="ECO:0000313" key="13">
    <source>
        <dbReference type="EMBL" id="PJJ74497.1"/>
    </source>
</evidence>
<dbReference type="Proteomes" id="UP000230000">
    <property type="component" value="Unassembled WGS sequence"/>
</dbReference>
<dbReference type="Pfam" id="PF19279">
    <property type="entry name" value="YegS_C"/>
    <property type="match status" value="1"/>
</dbReference>
<evidence type="ECO:0000256" key="1">
    <source>
        <dbReference type="ARBA" id="ARBA00001946"/>
    </source>
</evidence>
<dbReference type="Gene3D" id="3.40.50.10330">
    <property type="entry name" value="Probable inorganic polyphosphate/atp-NAD kinase, domain 1"/>
    <property type="match status" value="1"/>
</dbReference>
<dbReference type="RefSeq" id="WP_100313216.1">
    <property type="nucleotide sequence ID" value="NZ_PGFG01000001.1"/>
</dbReference>
<organism evidence="13 14">
    <name type="scientific">Thermoflavifilum aggregans</name>
    <dbReference type="NCBI Taxonomy" id="454188"/>
    <lineage>
        <taxon>Bacteria</taxon>
        <taxon>Pseudomonadati</taxon>
        <taxon>Bacteroidota</taxon>
        <taxon>Chitinophagia</taxon>
        <taxon>Chitinophagales</taxon>
        <taxon>Chitinophagaceae</taxon>
        <taxon>Thermoflavifilum</taxon>
    </lineage>
</organism>
<dbReference type="NCBIfam" id="TIGR00147">
    <property type="entry name" value="YegS/Rv2252/BmrU family lipid kinase"/>
    <property type="match status" value="1"/>
</dbReference>
<evidence type="ECO:0000256" key="9">
    <source>
        <dbReference type="ARBA" id="ARBA00023098"/>
    </source>
</evidence>
<dbReference type="GO" id="GO:0046872">
    <property type="term" value="F:metal ion binding"/>
    <property type="evidence" value="ECO:0007669"/>
    <property type="project" value="UniProtKB-KW"/>
</dbReference>
<evidence type="ECO:0000259" key="12">
    <source>
        <dbReference type="PROSITE" id="PS50146"/>
    </source>
</evidence>
<comment type="caution">
    <text evidence="13">The sequence shown here is derived from an EMBL/GenBank/DDBJ whole genome shotgun (WGS) entry which is preliminary data.</text>
</comment>
<dbReference type="PROSITE" id="PS50146">
    <property type="entry name" value="DAGK"/>
    <property type="match status" value="1"/>
</dbReference>
<dbReference type="InterPro" id="IPR050187">
    <property type="entry name" value="Lipid_Phosphate_FormReg"/>
</dbReference>
<dbReference type="GO" id="GO:0008654">
    <property type="term" value="P:phospholipid biosynthetic process"/>
    <property type="evidence" value="ECO:0007669"/>
    <property type="project" value="UniProtKB-KW"/>
</dbReference>
<comment type="cofactor">
    <cofactor evidence="1">
        <name>Mg(2+)</name>
        <dbReference type="ChEBI" id="CHEBI:18420"/>
    </cofactor>
</comment>
<keyword evidence="9" id="KW-0443">Lipid metabolism</keyword>
<evidence type="ECO:0000313" key="14">
    <source>
        <dbReference type="Proteomes" id="UP000230000"/>
    </source>
</evidence>
<keyword evidence="3" id="KW-0808">Transferase</keyword>
<dbReference type="InterPro" id="IPR045540">
    <property type="entry name" value="YegS/DAGK_C"/>
</dbReference>
<accession>A0A2M9CRI0</accession>
<dbReference type="GO" id="GO:0005886">
    <property type="term" value="C:plasma membrane"/>
    <property type="evidence" value="ECO:0007669"/>
    <property type="project" value="TreeGrafter"/>
</dbReference>
<dbReference type="PANTHER" id="PTHR12358">
    <property type="entry name" value="SPHINGOSINE KINASE"/>
    <property type="match status" value="1"/>
</dbReference>
<dbReference type="EMBL" id="PGFG01000001">
    <property type="protein sequence ID" value="PJJ74497.1"/>
    <property type="molecule type" value="Genomic_DNA"/>
</dbReference>
<dbReference type="AlphaFoldDB" id="A0A2M9CRI0"/>
<dbReference type="InterPro" id="IPR001206">
    <property type="entry name" value="Diacylglycerol_kinase_cat_dom"/>
</dbReference>
<protein>
    <submittedName>
        <fullName evidence="13">YegS/Rv2252/BmrU family lipid kinase</fullName>
    </submittedName>
</protein>
<dbReference type="Pfam" id="PF00781">
    <property type="entry name" value="DAGK_cat"/>
    <property type="match status" value="1"/>
</dbReference>
<keyword evidence="11" id="KW-1208">Phospholipid metabolism</keyword>
<evidence type="ECO:0000256" key="2">
    <source>
        <dbReference type="ARBA" id="ARBA00022516"/>
    </source>
</evidence>
<dbReference type="InterPro" id="IPR016064">
    <property type="entry name" value="NAD/diacylglycerol_kinase_sf"/>
</dbReference>
<keyword evidence="10" id="KW-0594">Phospholipid biosynthesis</keyword>
<dbReference type="GO" id="GO:0005524">
    <property type="term" value="F:ATP binding"/>
    <property type="evidence" value="ECO:0007669"/>
    <property type="project" value="UniProtKB-KW"/>
</dbReference>
<evidence type="ECO:0000256" key="5">
    <source>
        <dbReference type="ARBA" id="ARBA00022741"/>
    </source>
</evidence>
<proteinExistence type="predicted"/>
<name>A0A2M9CRI0_9BACT</name>
<evidence type="ECO:0000256" key="7">
    <source>
        <dbReference type="ARBA" id="ARBA00022840"/>
    </source>
</evidence>
<keyword evidence="5" id="KW-0547">Nucleotide-binding</keyword>
<keyword evidence="6 13" id="KW-0418">Kinase</keyword>
<keyword evidence="7" id="KW-0067">ATP-binding</keyword>
<dbReference type="PANTHER" id="PTHR12358:SF106">
    <property type="entry name" value="LIPID KINASE YEGS"/>
    <property type="match status" value="1"/>
</dbReference>
<keyword evidence="8" id="KW-0460">Magnesium</keyword>
<dbReference type="Gene3D" id="2.60.200.40">
    <property type="match status" value="1"/>
</dbReference>
<reference evidence="13 14" key="1">
    <citation type="submission" date="2017-11" db="EMBL/GenBank/DDBJ databases">
        <title>Genomic Encyclopedia of Archaeal and Bacterial Type Strains, Phase II (KMG-II): From Individual Species to Whole Genera.</title>
        <authorList>
            <person name="Goeker M."/>
        </authorList>
    </citation>
    <scope>NUCLEOTIDE SEQUENCE [LARGE SCALE GENOMIC DNA]</scope>
    <source>
        <strain evidence="13 14">DSM 27268</strain>
    </source>
</reference>
<sequence length="316" mass="34974">MMMQDPKAVSRIRLIINPRAGHRKRSSLLRVLETTLQKLHIDYEICWTSYAGHGRELAAEAIARGFAFVGVVGGDGSVNEVATAFAEASSEDVRTRLVIIPAGSGNGLARALNIPLSPRKAIELIHSGRIRWIDAGIANGRYFFSNAGVGFDALIARRFAGHTLRGILTYTWLTLASFQKYRAKKYTLSLDGEILQERAFLIAVANGNQFGYAFKIAPHASPDDGWLEVCIIRPLNWTSLAKLAVQALRGKLNDSEKQVRFFRAKQLTIQRKKTIKWMQVDGEPVDIRCQGQVEIGLLPRVLPVVVPGAEQHGLHP</sequence>
<evidence type="ECO:0000256" key="11">
    <source>
        <dbReference type="ARBA" id="ARBA00023264"/>
    </source>
</evidence>
<dbReference type="SUPFAM" id="SSF111331">
    <property type="entry name" value="NAD kinase/diacylglycerol kinase-like"/>
    <property type="match status" value="1"/>
</dbReference>
<evidence type="ECO:0000256" key="10">
    <source>
        <dbReference type="ARBA" id="ARBA00023209"/>
    </source>
</evidence>
<keyword evidence="2" id="KW-0444">Lipid biosynthesis</keyword>
<dbReference type="SMART" id="SM00046">
    <property type="entry name" value="DAGKc"/>
    <property type="match status" value="1"/>
</dbReference>
<feature type="domain" description="DAGKc" evidence="12">
    <location>
        <begin position="7"/>
        <end position="142"/>
    </location>
</feature>
<keyword evidence="4" id="KW-0479">Metal-binding</keyword>
<keyword evidence="14" id="KW-1185">Reference proteome</keyword>
<dbReference type="GO" id="GO:0016301">
    <property type="term" value="F:kinase activity"/>
    <property type="evidence" value="ECO:0007669"/>
    <property type="project" value="UniProtKB-KW"/>
</dbReference>